<reference evidence="8 9" key="1">
    <citation type="submission" date="2020-02" db="EMBL/GenBank/DDBJ databases">
        <title>Genome sequencing for Kineobactrum sp. M2.</title>
        <authorList>
            <person name="Park S.-J."/>
        </authorList>
    </citation>
    <scope>NUCLEOTIDE SEQUENCE [LARGE SCALE GENOMIC DNA]</scope>
    <source>
        <strain evidence="8 9">M2</strain>
    </source>
</reference>
<evidence type="ECO:0000259" key="6">
    <source>
        <dbReference type="PROSITE" id="PS51898"/>
    </source>
</evidence>
<dbReference type="Gene3D" id="1.10.443.10">
    <property type="entry name" value="Intergrase catalytic core"/>
    <property type="match status" value="1"/>
</dbReference>
<evidence type="ECO:0000256" key="3">
    <source>
        <dbReference type="ARBA" id="ARBA00023125"/>
    </source>
</evidence>
<comment type="similarity">
    <text evidence="1">Belongs to the 'phage' integrase family.</text>
</comment>
<dbReference type="InterPro" id="IPR044068">
    <property type="entry name" value="CB"/>
</dbReference>
<dbReference type="SUPFAM" id="SSF56349">
    <property type="entry name" value="DNA breaking-rejoining enzymes"/>
    <property type="match status" value="1"/>
</dbReference>
<dbReference type="GO" id="GO:0003677">
    <property type="term" value="F:DNA binding"/>
    <property type="evidence" value="ECO:0007669"/>
    <property type="project" value="UniProtKB-UniRule"/>
</dbReference>
<dbReference type="InterPro" id="IPR050090">
    <property type="entry name" value="Tyrosine_recombinase_XerCD"/>
</dbReference>
<protein>
    <submittedName>
        <fullName evidence="8">Site-specific integrase</fullName>
    </submittedName>
</protein>
<feature type="domain" description="Tyr recombinase" evidence="6">
    <location>
        <begin position="163"/>
        <end position="345"/>
    </location>
</feature>
<dbReference type="InterPro" id="IPR013762">
    <property type="entry name" value="Integrase-like_cat_sf"/>
</dbReference>
<dbReference type="Gene3D" id="1.10.150.130">
    <property type="match status" value="1"/>
</dbReference>
<keyword evidence="9" id="KW-1185">Reference proteome</keyword>
<evidence type="ECO:0000256" key="5">
    <source>
        <dbReference type="PROSITE-ProRule" id="PRU01248"/>
    </source>
</evidence>
<evidence type="ECO:0000313" key="9">
    <source>
        <dbReference type="Proteomes" id="UP000477680"/>
    </source>
</evidence>
<keyword evidence="4" id="KW-0233">DNA recombination</keyword>
<dbReference type="PANTHER" id="PTHR30349">
    <property type="entry name" value="PHAGE INTEGRASE-RELATED"/>
    <property type="match status" value="1"/>
</dbReference>
<gene>
    <name evidence="8" type="ORF">G3T16_18620</name>
</gene>
<dbReference type="EMBL" id="CP048711">
    <property type="protein sequence ID" value="QIB67108.1"/>
    <property type="molecule type" value="Genomic_DNA"/>
</dbReference>
<feature type="domain" description="Core-binding (CB)" evidence="7">
    <location>
        <begin position="70"/>
        <end position="146"/>
    </location>
</feature>
<dbReference type="AlphaFoldDB" id="A0A6C0U5A6"/>
<evidence type="ECO:0000256" key="4">
    <source>
        <dbReference type="ARBA" id="ARBA00023172"/>
    </source>
</evidence>
<dbReference type="PROSITE" id="PS51900">
    <property type="entry name" value="CB"/>
    <property type="match status" value="1"/>
</dbReference>
<dbReference type="InterPro" id="IPR010998">
    <property type="entry name" value="Integrase_recombinase_N"/>
</dbReference>
<evidence type="ECO:0000259" key="7">
    <source>
        <dbReference type="PROSITE" id="PS51900"/>
    </source>
</evidence>
<dbReference type="Proteomes" id="UP000477680">
    <property type="component" value="Chromosome"/>
</dbReference>
<sequence length="357" mass="41306">MDWPTGIQPDGSGLRIRLWHKSRVIYSETLPGDPTSKTLLSAAVKRREWLVARKKLGLPLYLSDDDNETRAFRQVARDYLDTLDAKRSTQMSYRSLMNTYWAPFFEWPIQDITAADIKRELATREVSRKTKRNALIVLRGVLSHAEVFPNPADRVKIRRDQKKAIQRYLPAERTALLKQLTGQVAVYFALMFGCGLRPGEVRGLLWTDYNGEELSVTKQITRRRPEATTKTYMRRDVYVPLWVRAYLNNHSTRFNGGYIFQTESGGPHLDTDVFNEEWQRAHKRARIPYRIPYTCRHTRAAELLSTGVDPVDAAEQLGHSLEMFLRTYSELIKEYATPRDKSRFEGLAAEIPPRKEG</sequence>
<evidence type="ECO:0000256" key="1">
    <source>
        <dbReference type="ARBA" id="ARBA00008857"/>
    </source>
</evidence>
<evidence type="ECO:0000256" key="2">
    <source>
        <dbReference type="ARBA" id="ARBA00022908"/>
    </source>
</evidence>
<dbReference type="PANTHER" id="PTHR30349:SF64">
    <property type="entry name" value="PROPHAGE INTEGRASE INTD-RELATED"/>
    <property type="match status" value="1"/>
</dbReference>
<dbReference type="GO" id="GO:0015074">
    <property type="term" value="P:DNA integration"/>
    <property type="evidence" value="ECO:0007669"/>
    <property type="project" value="UniProtKB-KW"/>
</dbReference>
<evidence type="ECO:0000313" key="8">
    <source>
        <dbReference type="EMBL" id="QIB67108.1"/>
    </source>
</evidence>
<dbReference type="PROSITE" id="PS51898">
    <property type="entry name" value="TYR_RECOMBINASE"/>
    <property type="match status" value="1"/>
</dbReference>
<dbReference type="InterPro" id="IPR002104">
    <property type="entry name" value="Integrase_catalytic"/>
</dbReference>
<dbReference type="RefSeq" id="WP_163496535.1">
    <property type="nucleotide sequence ID" value="NZ_CP048711.1"/>
</dbReference>
<organism evidence="8 9">
    <name type="scientific">Kineobactrum salinum</name>
    <dbReference type="NCBI Taxonomy" id="2708301"/>
    <lineage>
        <taxon>Bacteria</taxon>
        <taxon>Pseudomonadati</taxon>
        <taxon>Pseudomonadota</taxon>
        <taxon>Gammaproteobacteria</taxon>
        <taxon>Cellvibrionales</taxon>
        <taxon>Halieaceae</taxon>
        <taxon>Kineobactrum</taxon>
    </lineage>
</organism>
<keyword evidence="3 5" id="KW-0238">DNA-binding</keyword>
<proteinExistence type="inferred from homology"/>
<dbReference type="KEGG" id="kim:G3T16_18620"/>
<dbReference type="GO" id="GO:0006310">
    <property type="term" value="P:DNA recombination"/>
    <property type="evidence" value="ECO:0007669"/>
    <property type="project" value="UniProtKB-KW"/>
</dbReference>
<dbReference type="InterPro" id="IPR011010">
    <property type="entry name" value="DNA_brk_join_enz"/>
</dbReference>
<dbReference type="CDD" id="cd01189">
    <property type="entry name" value="INT_ICEBs1_C_like"/>
    <property type="match status" value="1"/>
</dbReference>
<name>A0A6C0U5A6_9GAMM</name>
<dbReference type="Pfam" id="PF00589">
    <property type="entry name" value="Phage_integrase"/>
    <property type="match status" value="1"/>
</dbReference>
<accession>A0A6C0U5A6</accession>
<keyword evidence="2" id="KW-0229">DNA integration</keyword>